<organism evidence="2 3">
    <name type="scientific">Marchantia polymorpha subsp. ruderalis</name>
    <dbReference type="NCBI Taxonomy" id="1480154"/>
    <lineage>
        <taxon>Eukaryota</taxon>
        <taxon>Viridiplantae</taxon>
        <taxon>Streptophyta</taxon>
        <taxon>Embryophyta</taxon>
        <taxon>Marchantiophyta</taxon>
        <taxon>Marchantiopsida</taxon>
        <taxon>Marchantiidae</taxon>
        <taxon>Marchantiales</taxon>
        <taxon>Marchantiaceae</taxon>
        <taxon>Marchantia</taxon>
    </lineage>
</organism>
<gene>
    <name evidence="2" type="ORF">AXG93_4678s1010</name>
</gene>
<keyword evidence="3" id="KW-1185">Reference proteome</keyword>
<proteinExistence type="predicted"/>
<dbReference type="EMBL" id="LVLJ01000696">
    <property type="protein sequence ID" value="OAE32997.1"/>
    <property type="molecule type" value="Genomic_DNA"/>
</dbReference>
<name>A0A176WIR3_MARPO</name>
<evidence type="ECO:0000256" key="1">
    <source>
        <dbReference type="SAM" id="MobiDB-lite"/>
    </source>
</evidence>
<dbReference type="AlphaFoldDB" id="A0A176WIR3"/>
<accession>A0A176WIR3</accession>
<sequence length="247" mass="27942">MKVPYEELLPFKRELSELRLELLFWNWNCVSASICKEIMDKNVTKGVELQGNERVDKANYIDPKRRAIVLGIMHILRPARRTYVTAWQRKILTAESSKGTENDTRRPSIPPQMTARGPVQVEVVRRREKPERRVAKRRRVVSDDEGDLALEVRRTETEVDVIRQSRTRARPKKRANRKLVAAEVLDSSIEKTVAPIVSTPKVAVGESTQPVGMEGSSGVLIKVPAEALVEPLKEGMEIVDPNSLSSE</sequence>
<evidence type="ECO:0000313" key="2">
    <source>
        <dbReference type="EMBL" id="OAE32997.1"/>
    </source>
</evidence>
<comment type="caution">
    <text evidence="2">The sequence shown here is derived from an EMBL/GenBank/DDBJ whole genome shotgun (WGS) entry which is preliminary data.</text>
</comment>
<feature type="region of interest" description="Disordered" evidence="1">
    <location>
        <begin position="95"/>
        <end position="115"/>
    </location>
</feature>
<reference evidence="2" key="1">
    <citation type="submission" date="2016-03" db="EMBL/GenBank/DDBJ databases">
        <title>Mechanisms controlling the formation of the plant cell surface in tip-growing cells are functionally conserved among land plants.</title>
        <authorList>
            <person name="Honkanen S."/>
            <person name="Jones V.A."/>
            <person name="Morieri G."/>
            <person name="Champion C."/>
            <person name="Hetherington A.J."/>
            <person name="Kelly S."/>
            <person name="Saint-Marcoux D."/>
            <person name="Proust H."/>
            <person name="Prescott H."/>
            <person name="Dolan L."/>
        </authorList>
    </citation>
    <scope>NUCLEOTIDE SEQUENCE [LARGE SCALE GENOMIC DNA]</scope>
    <source>
        <tissue evidence="2">Whole gametophyte</tissue>
    </source>
</reference>
<protein>
    <submittedName>
        <fullName evidence="2">Uncharacterized protein</fullName>
    </submittedName>
</protein>
<evidence type="ECO:0000313" key="3">
    <source>
        <dbReference type="Proteomes" id="UP000077202"/>
    </source>
</evidence>
<dbReference type="Proteomes" id="UP000077202">
    <property type="component" value="Unassembled WGS sequence"/>
</dbReference>